<dbReference type="CDD" id="cd01647">
    <property type="entry name" value="RT_LTR"/>
    <property type="match status" value="1"/>
</dbReference>
<dbReference type="Proteomes" id="UP000233551">
    <property type="component" value="Unassembled WGS sequence"/>
</dbReference>
<dbReference type="InterPro" id="IPR053134">
    <property type="entry name" value="RNA-dir_DNA_polymerase"/>
</dbReference>
<dbReference type="Pfam" id="PF00078">
    <property type="entry name" value="RVT_1"/>
    <property type="match status" value="1"/>
</dbReference>
<dbReference type="InterPro" id="IPR000477">
    <property type="entry name" value="RT_dom"/>
</dbReference>
<dbReference type="PANTHER" id="PTHR24559">
    <property type="entry name" value="TRANSPOSON TY3-I GAG-POL POLYPROTEIN"/>
    <property type="match status" value="1"/>
</dbReference>
<dbReference type="InterPro" id="IPR043502">
    <property type="entry name" value="DNA/RNA_pol_sf"/>
</dbReference>
<protein>
    <recommendedName>
        <fullName evidence="1">Reverse transcriptase domain-containing protein</fullName>
    </recommendedName>
</protein>
<evidence type="ECO:0000313" key="3">
    <source>
        <dbReference type="Proteomes" id="UP000233551"/>
    </source>
</evidence>
<dbReference type="Gene3D" id="3.30.420.10">
    <property type="entry name" value="Ribonuclease H-like superfamily/Ribonuclease H"/>
    <property type="match status" value="1"/>
</dbReference>
<feature type="domain" description="Reverse transcriptase" evidence="1">
    <location>
        <begin position="290"/>
        <end position="398"/>
    </location>
</feature>
<proteinExistence type="predicted"/>
<gene>
    <name evidence="2" type="ORF">CRG98_018296</name>
</gene>
<accession>A0A2I0JYD6</accession>
<evidence type="ECO:0000259" key="1">
    <source>
        <dbReference type="Pfam" id="PF00078"/>
    </source>
</evidence>
<dbReference type="InterPro" id="IPR036397">
    <property type="entry name" value="RNaseH_sf"/>
</dbReference>
<dbReference type="PANTHER" id="PTHR24559:SF457">
    <property type="entry name" value="RNA-DIRECTED DNA POLYMERASE HOMOLOG"/>
    <property type="match status" value="1"/>
</dbReference>
<dbReference type="EMBL" id="PGOL01001054">
    <property type="protein sequence ID" value="PKI61305.1"/>
    <property type="molecule type" value="Genomic_DNA"/>
</dbReference>
<reference evidence="2 3" key="1">
    <citation type="submission" date="2017-11" db="EMBL/GenBank/DDBJ databases">
        <title>De-novo sequencing of pomegranate (Punica granatum L.) genome.</title>
        <authorList>
            <person name="Akparov Z."/>
            <person name="Amiraslanov A."/>
            <person name="Hajiyeva S."/>
            <person name="Abbasov M."/>
            <person name="Kaur K."/>
            <person name="Hamwieh A."/>
            <person name="Solovyev V."/>
            <person name="Salamov A."/>
            <person name="Braich B."/>
            <person name="Kosarev P."/>
            <person name="Mahmoud A."/>
            <person name="Hajiyev E."/>
            <person name="Babayeva S."/>
            <person name="Izzatullayeva V."/>
            <person name="Mammadov A."/>
            <person name="Mammadov A."/>
            <person name="Sharifova S."/>
            <person name="Ojaghi J."/>
            <person name="Eynullazada K."/>
            <person name="Bayramov B."/>
            <person name="Abdulazimova A."/>
            <person name="Shahmuradov I."/>
        </authorList>
    </citation>
    <scope>NUCLEOTIDE SEQUENCE [LARGE SCALE GENOMIC DNA]</scope>
    <source>
        <strain evidence="3">cv. AG2017</strain>
        <tissue evidence="2">Leaf</tissue>
    </source>
</reference>
<organism evidence="2 3">
    <name type="scientific">Punica granatum</name>
    <name type="common">Pomegranate</name>
    <dbReference type="NCBI Taxonomy" id="22663"/>
    <lineage>
        <taxon>Eukaryota</taxon>
        <taxon>Viridiplantae</taxon>
        <taxon>Streptophyta</taxon>
        <taxon>Embryophyta</taxon>
        <taxon>Tracheophyta</taxon>
        <taxon>Spermatophyta</taxon>
        <taxon>Magnoliopsida</taxon>
        <taxon>eudicotyledons</taxon>
        <taxon>Gunneridae</taxon>
        <taxon>Pentapetalae</taxon>
        <taxon>rosids</taxon>
        <taxon>malvids</taxon>
        <taxon>Myrtales</taxon>
        <taxon>Lythraceae</taxon>
        <taxon>Punica</taxon>
    </lineage>
</organism>
<dbReference type="STRING" id="22663.A0A2I0JYD6"/>
<dbReference type="SUPFAM" id="SSF56672">
    <property type="entry name" value="DNA/RNA polymerases"/>
    <property type="match status" value="1"/>
</dbReference>
<name>A0A2I0JYD6_PUNGR</name>
<comment type="caution">
    <text evidence="2">The sequence shown here is derived from an EMBL/GenBank/DDBJ whole genome shotgun (WGS) entry which is preliminary data.</text>
</comment>
<evidence type="ECO:0000313" key="2">
    <source>
        <dbReference type="EMBL" id="PKI61305.1"/>
    </source>
</evidence>
<dbReference type="GO" id="GO:0003676">
    <property type="term" value="F:nucleic acid binding"/>
    <property type="evidence" value="ECO:0007669"/>
    <property type="project" value="InterPro"/>
</dbReference>
<dbReference type="Gene3D" id="3.10.10.10">
    <property type="entry name" value="HIV Type 1 Reverse Transcriptase, subunit A, domain 1"/>
    <property type="match status" value="1"/>
</dbReference>
<dbReference type="AlphaFoldDB" id="A0A2I0JYD6"/>
<keyword evidence="3" id="KW-1185">Reference proteome</keyword>
<sequence length="564" mass="64118">MESRFYMNSLCENEYQGNIRENQLKFRAVTKGKVLLRYNYIPGTGLGARGQGINCPIEIIEARKGNLLHHLAAHYGRLNRGIPVPPLSHFFPRPPHIIGGALDGPFSDSDNAPAAMPAVLHSNPNLRHVDSNPFKERLGEPRPVYFGEGLVEDGQVPEIEESLSHLEDHQLTSVEPTEEINVGTEEEPRTLKIRTGLDAQRARMIDFLREYQEVFAWSYADMLGLDPSIVKHFLPFDTEKFLPKRQQLRRQRASLLLRIKEEVVKQINAGFLKVCNYSEWVANIIPVEKKDRRVQVCVDCRDLNKASPKDNFPLPHIDVLVDNMARRAQFAFMDGFSGCNQIRMTEEDKIKTTFTTMWGTFCYRVMPFGLKNAGATYQRAMVTLFYDMMHKEVEMYFDGAVNSAGSGVGAVLISSNRRHYPIAAKVDFSCTNNVAEYEACILDLQAAIDFKNQFADALATLASMASITKGNIIEPLEIEVAKGPAYYDAIEATDAKPWYEDIKNFLQTGQYPPFVDRHDRKTLRRLAVHYFLSGETLYRRSFDATLLRCIDIHEAQRLMEEVHG</sequence>